<dbReference type="GO" id="GO:0019904">
    <property type="term" value="F:protein domain specific binding"/>
    <property type="evidence" value="ECO:0007669"/>
    <property type="project" value="InterPro"/>
</dbReference>
<feature type="region of interest" description="Disordered" evidence="1">
    <location>
        <begin position="252"/>
        <end position="289"/>
    </location>
</feature>
<dbReference type="GO" id="GO:0005768">
    <property type="term" value="C:endosome"/>
    <property type="evidence" value="ECO:0007669"/>
    <property type="project" value="InterPro"/>
</dbReference>
<dbReference type="InterPro" id="IPR013106">
    <property type="entry name" value="Ig_V-set"/>
</dbReference>
<feature type="compositionally biased region" description="Basic and acidic residues" evidence="1">
    <location>
        <begin position="258"/>
        <end position="271"/>
    </location>
</feature>
<sequence length="382" mass="41779">MSLGSSEMAGSALGMASSLLLLASIIQGIQGVEVFHYKKIEALVGQNVSLPCYVKNPKLLITSIEWVKMLNESVKLAVYAPGAGVHPFWSNVTILTEGESMGSLQLRGVSKWDSGVYVCALTTYPLGSFKRETELKIKDLITLPPQSNGTETSLSQTTDGNLSMSMTTVPPTINTTFTWTTSDSTLNYSHTSHVTTTSTYQEHSTSTPDPNHFNSTTHQQLNQTHGLNTSTFHNQSAASNLSTTLSYGSTMFTPTQETRNESGESVTKKEGYPGPTPTQSNRDKTVNEVAGTDGSRSRLVLVIVIILLLSLIVVAGVLYRRSIMKQRMDLPPPFKPPPPPVKYTSARQRETFPISRCNSTTEPEDVKQSFIRMPDILHNDNS</sequence>
<dbReference type="PROSITE" id="PS50835">
    <property type="entry name" value="IG_LIKE"/>
    <property type="match status" value="1"/>
</dbReference>
<dbReference type="InterPro" id="IPR000296">
    <property type="entry name" value="Man-6-P_rcpt_cation_dep"/>
</dbReference>
<dbReference type="Gene3D" id="2.60.40.10">
    <property type="entry name" value="Immunoglobulins"/>
    <property type="match status" value="1"/>
</dbReference>
<dbReference type="AlphaFoldDB" id="A0AAV1FRX5"/>
<dbReference type="EMBL" id="OY660872">
    <property type="protein sequence ID" value="CAJ1063905.1"/>
    <property type="molecule type" value="Genomic_DNA"/>
</dbReference>
<dbReference type="GO" id="GO:0006954">
    <property type="term" value="P:inflammatory response"/>
    <property type="evidence" value="ECO:0007669"/>
    <property type="project" value="TreeGrafter"/>
</dbReference>
<evidence type="ECO:0000313" key="5">
    <source>
        <dbReference type="EMBL" id="CAJ1063905.1"/>
    </source>
</evidence>
<dbReference type="SMART" id="SM00406">
    <property type="entry name" value="IGv"/>
    <property type="match status" value="1"/>
</dbReference>
<keyword evidence="3" id="KW-0732">Signal</keyword>
<name>A0AAV1FRX5_XYRNO</name>
<evidence type="ECO:0000313" key="6">
    <source>
        <dbReference type="Proteomes" id="UP001178508"/>
    </source>
</evidence>
<protein>
    <submittedName>
        <fullName evidence="5">T-cell surface protein tactile</fullName>
    </submittedName>
</protein>
<organism evidence="5 6">
    <name type="scientific">Xyrichtys novacula</name>
    <name type="common">Pearly razorfish</name>
    <name type="synonym">Hemipteronotus novacula</name>
    <dbReference type="NCBI Taxonomy" id="13765"/>
    <lineage>
        <taxon>Eukaryota</taxon>
        <taxon>Metazoa</taxon>
        <taxon>Chordata</taxon>
        <taxon>Craniata</taxon>
        <taxon>Vertebrata</taxon>
        <taxon>Euteleostomi</taxon>
        <taxon>Actinopterygii</taxon>
        <taxon>Neopterygii</taxon>
        <taxon>Teleostei</taxon>
        <taxon>Neoteleostei</taxon>
        <taxon>Acanthomorphata</taxon>
        <taxon>Eupercaria</taxon>
        <taxon>Labriformes</taxon>
        <taxon>Labridae</taxon>
        <taxon>Xyrichtys</taxon>
    </lineage>
</organism>
<evidence type="ECO:0000256" key="3">
    <source>
        <dbReference type="SAM" id="SignalP"/>
    </source>
</evidence>
<dbReference type="PANTHER" id="PTHR15317:SF1">
    <property type="entry name" value="T-CELL SURFACE PROTEIN TACTILE"/>
    <property type="match status" value="1"/>
</dbReference>
<dbReference type="InterPro" id="IPR003599">
    <property type="entry name" value="Ig_sub"/>
</dbReference>
<dbReference type="GO" id="GO:0006622">
    <property type="term" value="P:protein targeting to lysosome"/>
    <property type="evidence" value="ECO:0007669"/>
    <property type="project" value="InterPro"/>
</dbReference>
<keyword evidence="2" id="KW-0472">Membrane</keyword>
<accession>A0AAV1FRX5</accession>
<dbReference type="Proteomes" id="UP001178508">
    <property type="component" value="Chromosome 9"/>
</dbReference>
<keyword evidence="6" id="KW-1185">Reference proteome</keyword>
<keyword evidence="2" id="KW-0812">Transmembrane</keyword>
<feature type="domain" description="Ig-like" evidence="4">
    <location>
        <begin position="45"/>
        <end position="136"/>
    </location>
</feature>
<dbReference type="GO" id="GO:0007160">
    <property type="term" value="P:cell-matrix adhesion"/>
    <property type="evidence" value="ECO:0007669"/>
    <property type="project" value="TreeGrafter"/>
</dbReference>
<dbReference type="PRINTS" id="PR00715">
    <property type="entry name" value="MAN6PRECEPTR"/>
</dbReference>
<dbReference type="SUPFAM" id="SSF48726">
    <property type="entry name" value="Immunoglobulin"/>
    <property type="match status" value="1"/>
</dbReference>
<dbReference type="PANTHER" id="PTHR15317">
    <property type="entry name" value="T-CELL SURFACE PROTEIN TACTILE"/>
    <property type="match status" value="1"/>
</dbReference>
<dbReference type="InterPro" id="IPR013783">
    <property type="entry name" value="Ig-like_fold"/>
</dbReference>
<dbReference type="Pfam" id="PF07686">
    <property type="entry name" value="V-set"/>
    <property type="match status" value="1"/>
</dbReference>
<evidence type="ECO:0000256" key="2">
    <source>
        <dbReference type="SAM" id="Phobius"/>
    </source>
</evidence>
<keyword evidence="2" id="KW-1133">Transmembrane helix</keyword>
<evidence type="ECO:0000256" key="1">
    <source>
        <dbReference type="SAM" id="MobiDB-lite"/>
    </source>
</evidence>
<gene>
    <name evidence="5" type="ORF">XNOV1_A001856</name>
</gene>
<dbReference type="InterPro" id="IPR036179">
    <property type="entry name" value="Ig-like_dom_sf"/>
</dbReference>
<dbReference type="InterPro" id="IPR042381">
    <property type="entry name" value="CD96"/>
</dbReference>
<evidence type="ECO:0000259" key="4">
    <source>
        <dbReference type="PROSITE" id="PS50835"/>
    </source>
</evidence>
<dbReference type="InterPro" id="IPR007110">
    <property type="entry name" value="Ig-like_dom"/>
</dbReference>
<feature type="region of interest" description="Disordered" evidence="1">
    <location>
        <begin position="342"/>
        <end position="365"/>
    </location>
</feature>
<feature type="signal peptide" evidence="3">
    <location>
        <begin position="1"/>
        <end position="31"/>
    </location>
</feature>
<reference evidence="5" key="1">
    <citation type="submission" date="2023-08" db="EMBL/GenBank/DDBJ databases">
        <authorList>
            <person name="Alioto T."/>
            <person name="Alioto T."/>
            <person name="Gomez Garrido J."/>
        </authorList>
    </citation>
    <scope>NUCLEOTIDE SEQUENCE</scope>
</reference>
<proteinExistence type="predicted"/>
<dbReference type="SMART" id="SM00409">
    <property type="entry name" value="IG"/>
    <property type="match status" value="1"/>
</dbReference>
<dbReference type="GO" id="GO:0005794">
    <property type="term" value="C:Golgi apparatus"/>
    <property type="evidence" value="ECO:0007669"/>
    <property type="project" value="InterPro"/>
</dbReference>
<feature type="chain" id="PRO_5043740570" evidence="3">
    <location>
        <begin position="32"/>
        <end position="382"/>
    </location>
</feature>
<feature type="transmembrane region" description="Helical" evidence="2">
    <location>
        <begin position="299"/>
        <end position="319"/>
    </location>
</feature>